<dbReference type="Pfam" id="PF13041">
    <property type="entry name" value="PPR_2"/>
    <property type="match status" value="2"/>
</dbReference>
<feature type="repeat" description="PPR" evidence="3">
    <location>
        <begin position="290"/>
        <end position="324"/>
    </location>
</feature>
<evidence type="ECO:0000256" key="4">
    <source>
        <dbReference type="SAM" id="MobiDB-lite"/>
    </source>
</evidence>
<reference evidence="5" key="1">
    <citation type="journal article" date="2023" name="Nat. Commun.">
        <title>Diploid and tetraploid genomes of Acorus and the evolution of monocots.</title>
        <authorList>
            <person name="Ma L."/>
            <person name="Liu K.W."/>
            <person name="Li Z."/>
            <person name="Hsiao Y.Y."/>
            <person name="Qi Y."/>
            <person name="Fu T."/>
            <person name="Tang G.D."/>
            <person name="Zhang D."/>
            <person name="Sun W.H."/>
            <person name="Liu D.K."/>
            <person name="Li Y."/>
            <person name="Chen G.Z."/>
            <person name="Liu X.D."/>
            <person name="Liao X.Y."/>
            <person name="Jiang Y.T."/>
            <person name="Yu X."/>
            <person name="Hao Y."/>
            <person name="Huang J."/>
            <person name="Zhao X.W."/>
            <person name="Ke S."/>
            <person name="Chen Y.Y."/>
            <person name="Wu W.L."/>
            <person name="Hsu J.L."/>
            <person name="Lin Y.F."/>
            <person name="Huang M.D."/>
            <person name="Li C.Y."/>
            <person name="Huang L."/>
            <person name="Wang Z.W."/>
            <person name="Zhao X."/>
            <person name="Zhong W.Y."/>
            <person name="Peng D.H."/>
            <person name="Ahmad S."/>
            <person name="Lan S."/>
            <person name="Zhang J.S."/>
            <person name="Tsai W.C."/>
            <person name="Van de Peer Y."/>
            <person name="Liu Z.J."/>
        </authorList>
    </citation>
    <scope>NUCLEOTIDE SEQUENCE</scope>
    <source>
        <strain evidence="5">SCP</strain>
    </source>
</reference>
<keyword evidence="2" id="KW-0677">Repeat</keyword>
<name>A0AAV9A921_ACOGR</name>
<feature type="repeat" description="PPR" evidence="3">
    <location>
        <begin position="360"/>
        <end position="394"/>
    </location>
</feature>
<comment type="caution">
    <text evidence="5">The sequence shown here is derived from an EMBL/GenBank/DDBJ whole genome shotgun (WGS) entry which is preliminary data.</text>
</comment>
<feature type="repeat" description="PPR" evidence="3">
    <location>
        <begin position="395"/>
        <end position="429"/>
    </location>
</feature>
<dbReference type="PANTHER" id="PTHR47936">
    <property type="entry name" value="PPR_LONG DOMAIN-CONTAINING PROTEIN"/>
    <property type="match status" value="1"/>
</dbReference>
<evidence type="ECO:0000313" key="6">
    <source>
        <dbReference type="Proteomes" id="UP001179952"/>
    </source>
</evidence>
<feature type="compositionally biased region" description="Basic and acidic residues" evidence="4">
    <location>
        <begin position="47"/>
        <end position="56"/>
    </location>
</feature>
<protein>
    <submittedName>
        <fullName evidence="5">Pentatricopeptide repeat-containing protein</fullName>
    </submittedName>
</protein>
<feature type="repeat" description="PPR" evidence="3">
    <location>
        <begin position="430"/>
        <end position="464"/>
    </location>
</feature>
<keyword evidence="6" id="KW-1185">Reference proteome</keyword>
<sequence length="511" mass="57222">MTPTTLSLRRAATAAVIASRRAIHRSLCTIHGGGDDKHTPKPSPSIDHPKRSDLDSTHFQYPPKDDPLNANSEIFGSADVFPSMETLCDSIPIDEDPMESTTRERILKSLRSDADKVFDVLHQDCPGFNVRQSLDELRVRVSAALVREVLQRILRSSPALNKPRLAKLAYKFFSWCASSSGYTHTSDAYNLLIKIFAESDEFSAMCRLADEMAENGLSTTAYTFILLVCSCGTAGMARRVVERFLQSKSFSYRPFKHSYNAILHSLLTVDHYRLIEWVYRRMVSDGYAPDVLTYNIVMSAKYRLGKLDEFHALLDEMGLNGFAPDLHTYNLLLHVLGKGDKPLAAFNLMNYMREVGCEPSVLHFTNLIDGLGRAGNLEACEYFFEEMVKSGCEADVVCYTAMIAGCVAAGEVGRAGELFEEMVAKGQLPNVFTYNLMISGLCVARRFDEACKILEEMEAKGRKPNFLVYSNLVGRLQSAGRNSQAREVLSGMLEKGRYVHLVSKFRRSWKT</sequence>
<dbReference type="NCBIfam" id="TIGR00756">
    <property type="entry name" value="PPR"/>
    <property type="match status" value="4"/>
</dbReference>
<feature type="region of interest" description="Disordered" evidence="4">
    <location>
        <begin position="29"/>
        <end position="56"/>
    </location>
</feature>
<gene>
    <name evidence="5" type="ORF">QJS04_geneDACA001947</name>
</gene>
<dbReference type="PROSITE" id="PS51375">
    <property type="entry name" value="PPR"/>
    <property type="match status" value="5"/>
</dbReference>
<evidence type="ECO:0000256" key="1">
    <source>
        <dbReference type="ARBA" id="ARBA00007626"/>
    </source>
</evidence>
<dbReference type="Proteomes" id="UP001179952">
    <property type="component" value="Unassembled WGS sequence"/>
</dbReference>
<dbReference type="AlphaFoldDB" id="A0AAV9A921"/>
<dbReference type="EMBL" id="JAUJYN010000011">
    <property type="protein sequence ID" value="KAK1260667.1"/>
    <property type="molecule type" value="Genomic_DNA"/>
</dbReference>
<dbReference type="Pfam" id="PF01535">
    <property type="entry name" value="PPR"/>
    <property type="match status" value="1"/>
</dbReference>
<evidence type="ECO:0000313" key="5">
    <source>
        <dbReference type="EMBL" id="KAK1260667.1"/>
    </source>
</evidence>
<reference evidence="5" key="2">
    <citation type="submission" date="2023-06" db="EMBL/GenBank/DDBJ databases">
        <authorList>
            <person name="Ma L."/>
            <person name="Liu K.-W."/>
            <person name="Li Z."/>
            <person name="Hsiao Y.-Y."/>
            <person name="Qi Y."/>
            <person name="Fu T."/>
            <person name="Tang G."/>
            <person name="Zhang D."/>
            <person name="Sun W.-H."/>
            <person name="Liu D.-K."/>
            <person name="Li Y."/>
            <person name="Chen G.-Z."/>
            <person name="Liu X.-D."/>
            <person name="Liao X.-Y."/>
            <person name="Jiang Y.-T."/>
            <person name="Yu X."/>
            <person name="Hao Y."/>
            <person name="Huang J."/>
            <person name="Zhao X.-W."/>
            <person name="Ke S."/>
            <person name="Chen Y.-Y."/>
            <person name="Wu W.-L."/>
            <person name="Hsu J.-L."/>
            <person name="Lin Y.-F."/>
            <person name="Huang M.-D."/>
            <person name="Li C.-Y."/>
            <person name="Huang L."/>
            <person name="Wang Z.-W."/>
            <person name="Zhao X."/>
            <person name="Zhong W.-Y."/>
            <person name="Peng D.-H."/>
            <person name="Ahmad S."/>
            <person name="Lan S."/>
            <person name="Zhang J.-S."/>
            <person name="Tsai W.-C."/>
            <person name="Van De Peer Y."/>
            <person name="Liu Z.-J."/>
        </authorList>
    </citation>
    <scope>NUCLEOTIDE SEQUENCE</scope>
    <source>
        <strain evidence="5">SCP</strain>
        <tissue evidence="5">Leaves</tissue>
    </source>
</reference>
<feature type="repeat" description="PPR" evidence="3">
    <location>
        <begin position="325"/>
        <end position="359"/>
    </location>
</feature>
<evidence type="ECO:0000256" key="2">
    <source>
        <dbReference type="ARBA" id="ARBA00022737"/>
    </source>
</evidence>
<dbReference type="InterPro" id="IPR011990">
    <property type="entry name" value="TPR-like_helical_dom_sf"/>
</dbReference>
<accession>A0AAV9A921</accession>
<organism evidence="5 6">
    <name type="scientific">Acorus gramineus</name>
    <name type="common">Dwarf sweet flag</name>
    <dbReference type="NCBI Taxonomy" id="55184"/>
    <lineage>
        <taxon>Eukaryota</taxon>
        <taxon>Viridiplantae</taxon>
        <taxon>Streptophyta</taxon>
        <taxon>Embryophyta</taxon>
        <taxon>Tracheophyta</taxon>
        <taxon>Spermatophyta</taxon>
        <taxon>Magnoliopsida</taxon>
        <taxon>Liliopsida</taxon>
        <taxon>Acoraceae</taxon>
        <taxon>Acorus</taxon>
    </lineage>
</organism>
<dbReference type="Gene3D" id="1.25.40.10">
    <property type="entry name" value="Tetratricopeptide repeat domain"/>
    <property type="match status" value="3"/>
</dbReference>
<proteinExistence type="inferred from homology"/>
<dbReference type="PANTHER" id="PTHR47936:SF1">
    <property type="entry name" value="PENTATRICOPEPTIDE REPEAT-CONTAINING PROTEIN GUN1, CHLOROPLASTIC"/>
    <property type="match status" value="1"/>
</dbReference>
<dbReference type="InterPro" id="IPR002885">
    <property type="entry name" value="PPR_rpt"/>
</dbReference>
<evidence type="ECO:0000256" key="3">
    <source>
        <dbReference type="PROSITE-ProRule" id="PRU00708"/>
    </source>
</evidence>
<comment type="similarity">
    <text evidence="1">Belongs to the PPR family. P subfamily.</text>
</comment>